<gene>
    <name evidence="2" type="ORF">GCM10017559_36160</name>
</gene>
<dbReference type="PANTHER" id="PTHR36840">
    <property type="entry name" value="BLL5714 PROTEIN"/>
    <property type="match status" value="1"/>
</dbReference>
<dbReference type="PANTHER" id="PTHR36840:SF1">
    <property type="entry name" value="BLL5714 PROTEIN"/>
    <property type="match status" value="1"/>
</dbReference>
<reference evidence="3" key="1">
    <citation type="journal article" date="2019" name="Int. J. Syst. Evol. Microbiol.">
        <title>The Global Catalogue of Microorganisms (GCM) 10K type strain sequencing project: providing services to taxonomists for standard genome sequencing and annotation.</title>
        <authorList>
            <consortium name="The Broad Institute Genomics Platform"/>
            <consortium name="The Broad Institute Genome Sequencing Center for Infectious Disease"/>
            <person name="Wu L."/>
            <person name="Ma J."/>
        </authorList>
    </citation>
    <scope>NUCLEOTIDE SEQUENCE [LARGE SCALE GENOMIC DNA]</scope>
    <source>
        <strain evidence="3">JCM 3106</strain>
    </source>
</reference>
<evidence type="ECO:0008006" key="4">
    <source>
        <dbReference type="Google" id="ProtNLM"/>
    </source>
</evidence>
<dbReference type="InterPro" id="IPR010640">
    <property type="entry name" value="Low_temperature_requirement_A"/>
</dbReference>
<feature type="transmembrane region" description="Helical" evidence="1">
    <location>
        <begin position="35"/>
        <end position="53"/>
    </location>
</feature>
<feature type="transmembrane region" description="Helical" evidence="1">
    <location>
        <begin position="345"/>
        <end position="378"/>
    </location>
</feature>
<dbReference type="Pfam" id="PF06772">
    <property type="entry name" value="LtrA"/>
    <property type="match status" value="1"/>
</dbReference>
<evidence type="ECO:0000313" key="2">
    <source>
        <dbReference type="EMBL" id="GAA3010391.1"/>
    </source>
</evidence>
<protein>
    <recommendedName>
        <fullName evidence="4">Low temperature requirement protein A</fullName>
    </recommendedName>
</protein>
<comment type="caution">
    <text evidence="2">The sequence shown here is derived from an EMBL/GenBank/DDBJ whole genome shotgun (WGS) entry which is preliminary data.</text>
</comment>
<feature type="transmembrane region" description="Helical" evidence="1">
    <location>
        <begin position="202"/>
        <end position="224"/>
    </location>
</feature>
<keyword evidence="3" id="KW-1185">Reference proteome</keyword>
<organism evidence="2 3">
    <name type="scientific">Streptosporangium longisporum</name>
    <dbReference type="NCBI Taxonomy" id="46187"/>
    <lineage>
        <taxon>Bacteria</taxon>
        <taxon>Bacillati</taxon>
        <taxon>Actinomycetota</taxon>
        <taxon>Actinomycetes</taxon>
        <taxon>Streptosporangiales</taxon>
        <taxon>Streptosporangiaceae</taxon>
        <taxon>Streptosporangium</taxon>
    </lineage>
</organism>
<feature type="transmembrane region" description="Helical" evidence="1">
    <location>
        <begin position="98"/>
        <end position="117"/>
    </location>
</feature>
<feature type="transmembrane region" description="Helical" evidence="1">
    <location>
        <begin position="65"/>
        <end position="86"/>
    </location>
</feature>
<feature type="transmembrane region" description="Helical" evidence="1">
    <location>
        <begin position="276"/>
        <end position="299"/>
    </location>
</feature>
<accession>A0ABP6KH21</accession>
<keyword evidence="1" id="KW-0472">Membrane</keyword>
<name>A0ABP6KH21_9ACTN</name>
<dbReference type="EMBL" id="BAAAWD010000008">
    <property type="protein sequence ID" value="GAA3010391.1"/>
    <property type="molecule type" value="Genomic_DNA"/>
</dbReference>
<feature type="transmembrane region" description="Helical" evidence="1">
    <location>
        <begin position="311"/>
        <end position="333"/>
    </location>
</feature>
<feature type="transmembrane region" description="Helical" evidence="1">
    <location>
        <begin position="123"/>
        <end position="141"/>
    </location>
</feature>
<feature type="transmembrane region" description="Helical" evidence="1">
    <location>
        <begin position="230"/>
        <end position="255"/>
    </location>
</feature>
<dbReference type="Proteomes" id="UP001499930">
    <property type="component" value="Unassembled WGS sequence"/>
</dbReference>
<keyword evidence="1" id="KW-0812">Transmembrane</keyword>
<evidence type="ECO:0000313" key="3">
    <source>
        <dbReference type="Proteomes" id="UP001499930"/>
    </source>
</evidence>
<proteinExistence type="predicted"/>
<sequence>MSYLHNDRMRLPGWFAERAAPAPQETELRVSTLELFFDLVFVFTVTQLTGLLVDGLQDGRPLEGALQVLLVFGVIWWMYAGYAWLTNAVPPTRPARRVLILLGMAGFMIVALSIPAVFDGDGLAFAIGYLLLVVVHAGLYLQGTSAITRVLPFNLGGTALVGVAALVPTPYTYLLWAAAVILLWGSPYYIGQKGFNLRAGHIVERHGLLVIVVLGESIVALGIGAKGLHIGLALGVTAVLGLALAACLWWLYFGGDDETRAEHALEGAEPVRRTRLILGAYFYAHIPMLLGIVAVSAGVKKAIGHPTDPLKLSAALALAVGFALFVAGGAWFRRVLGMSGNGPRVWGALVALATVAPGLWSALAQLTALTALAIVVIVVERRSNAAVAPVH</sequence>
<keyword evidence="1" id="KW-1133">Transmembrane helix</keyword>
<evidence type="ECO:0000256" key="1">
    <source>
        <dbReference type="SAM" id="Phobius"/>
    </source>
</evidence>